<dbReference type="EMBL" id="GDRN01099816">
    <property type="protein sequence ID" value="JAI58701.1"/>
    <property type="molecule type" value="Transcribed_RNA"/>
</dbReference>
<evidence type="ECO:0000256" key="1">
    <source>
        <dbReference type="ARBA" id="ARBA00004613"/>
    </source>
</evidence>
<dbReference type="FunFam" id="1.10.640.10:FF:000003">
    <property type="entry name" value="chorion peroxidase"/>
    <property type="match status" value="1"/>
</dbReference>
<dbReference type="GO" id="GO:0006979">
    <property type="term" value="P:response to oxidative stress"/>
    <property type="evidence" value="ECO:0007669"/>
    <property type="project" value="InterPro"/>
</dbReference>
<feature type="compositionally biased region" description="Basic and acidic residues" evidence="6">
    <location>
        <begin position="146"/>
        <end position="162"/>
    </location>
</feature>
<dbReference type="InterPro" id="IPR010255">
    <property type="entry name" value="Haem_peroxidase_sf"/>
</dbReference>
<keyword evidence="3" id="KW-0560">Oxidoreductase</keyword>
<protein>
    <submittedName>
        <fullName evidence="8">Uncharacterized protein</fullName>
    </submittedName>
</protein>
<dbReference type="PROSITE" id="PS50292">
    <property type="entry name" value="PEROXIDASE_3"/>
    <property type="match status" value="1"/>
</dbReference>
<evidence type="ECO:0000256" key="4">
    <source>
        <dbReference type="ARBA" id="ARBA00022729"/>
    </source>
</evidence>
<evidence type="ECO:0000256" key="6">
    <source>
        <dbReference type="SAM" id="MobiDB-lite"/>
    </source>
</evidence>
<comment type="subcellular location">
    <subcellularLocation>
        <location evidence="1">Secreted</location>
    </subcellularLocation>
</comment>
<keyword evidence="2" id="KW-0964">Secreted</keyword>
<dbReference type="PANTHER" id="PTHR11475:SF141">
    <property type="entry name" value="CARDINAL"/>
    <property type="match status" value="1"/>
</dbReference>
<proteinExistence type="predicted"/>
<accession>A0A0P4WCL7</accession>
<sequence>MEYTHIPGVYSEHPRPFIAIRKWIRTYRTPVALFIMLVFVIALASGISVLISGALIGPEDPPPSSPANQSLVHLMSLPFPRRDEHWYETRWAGTMQPNSSRGAQAAVTREKRQAGEIGREGTREASSDPDSEEWTRPDGSTYPDNDTWHWNRRPDKLPHTTEEDVSEALASGTRAEEEKEGQEEELARANITLKRETADYRHQHGFRKTAPLAIIMSRLGYTFNHATTAVSRRLAIPRSTVTFDLRWLADLTSAPHCDPALRRPRPPPCPAKAKYRTIDGSCNNLDRPTWGASFTAYRRMMPPDYFDGVSIPRRAVGGSELPSPRQVSVEVHSFKRAASASYTVLVMSWGQFVDHDITLTAQSKGAGGRSIACCTEEVAQNKSLRHPECFPIPLAASDPLYNGLNSSCLEFTRSAPAPKCKFGAREQLNQQTSYLDGSAVYGTTPEAAVELRAMKNGLLKTQVPLDGLQFLPPSLDPLDGCNTQEKLKYNQSCFLAGDPRVNEQILLTSLHTIMVRQHNTLALQLKDINPTWQDEQLFQEARKILVAQLQHITYQEYVPSVLGPRFMRHLHLSPKTDGQYTRDYDPHLSASIANEFAAAAYRFGHSQIQGLVQQIDGARKNVNFAQLSSTTFNPFSLYVDGTMASYVRGETSQKAAAVDTYFSPQVTGQLFRGKAKTGIDLVSINIQRGRDHGVPSYTRARMACGLPRVHNFTDLASEMDVGALAKIEAVYSHVEDIDLYTGGLAERPVQDGLVGPTFACILADQFLRLKKGDRFWYETSEEPQAFSKDQLAEIHKSSLARLLCDNVPELLSVQRWPLRVFATGNPRLPCSSLSIPKLDIDLWEEYPL</sequence>
<feature type="compositionally biased region" description="Basic and acidic residues" evidence="6">
    <location>
        <begin position="108"/>
        <end position="126"/>
    </location>
</feature>
<keyword evidence="7" id="KW-0472">Membrane</keyword>
<keyword evidence="7" id="KW-1133">Transmembrane helix</keyword>
<evidence type="ECO:0000256" key="7">
    <source>
        <dbReference type="SAM" id="Phobius"/>
    </source>
</evidence>
<organism evidence="8">
    <name type="scientific">Scylla olivacea</name>
    <name type="common">Orange mud crab</name>
    <name type="synonym">Cancer olivacea</name>
    <dbReference type="NCBI Taxonomy" id="85551"/>
    <lineage>
        <taxon>Eukaryota</taxon>
        <taxon>Metazoa</taxon>
        <taxon>Ecdysozoa</taxon>
        <taxon>Arthropoda</taxon>
        <taxon>Crustacea</taxon>
        <taxon>Multicrustacea</taxon>
        <taxon>Malacostraca</taxon>
        <taxon>Eumalacostraca</taxon>
        <taxon>Eucarida</taxon>
        <taxon>Decapoda</taxon>
        <taxon>Pleocyemata</taxon>
        <taxon>Brachyura</taxon>
        <taxon>Eubrachyura</taxon>
        <taxon>Portunoidea</taxon>
        <taxon>Portunidae</taxon>
        <taxon>Portuninae</taxon>
        <taxon>Scylla</taxon>
    </lineage>
</organism>
<dbReference type="CDD" id="cd09823">
    <property type="entry name" value="peroxinectin_like"/>
    <property type="match status" value="1"/>
</dbReference>
<evidence type="ECO:0000256" key="5">
    <source>
        <dbReference type="PIRSR" id="PIRSR619791-2"/>
    </source>
</evidence>
<dbReference type="AlphaFoldDB" id="A0A0P4WCL7"/>
<keyword evidence="5" id="KW-0349">Heme</keyword>
<name>A0A0P4WCL7_SCYOL</name>
<feature type="transmembrane region" description="Helical" evidence="7">
    <location>
        <begin position="31"/>
        <end position="56"/>
    </location>
</feature>
<evidence type="ECO:0000256" key="2">
    <source>
        <dbReference type="ARBA" id="ARBA00022525"/>
    </source>
</evidence>
<dbReference type="Pfam" id="PF03098">
    <property type="entry name" value="An_peroxidase"/>
    <property type="match status" value="1"/>
</dbReference>
<dbReference type="PANTHER" id="PTHR11475">
    <property type="entry name" value="OXIDASE/PEROXIDASE"/>
    <property type="match status" value="1"/>
</dbReference>
<evidence type="ECO:0000313" key="8">
    <source>
        <dbReference type="EMBL" id="JAI58701.1"/>
    </source>
</evidence>
<keyword evidence="5" id="KW-0408">Iron</keyword>
<dbReference type="InterPro" id="IPR037120">
    <property type="entry name" value="Haem_peroxidase_sf_animal"/>
</dbReference>
<keyword evidence="5" id="KW-0479">Metal-binding</keyword>
<feature type="binding site" description="axial binding residue" evidence="5">
    <location>
        <position position="605"/>
    </location>
    <ligand>
        <name>heme b</name>
        <dbReference type="ChEBI" id="CHEBI:60344"/>
    </ligand>
    <ligandPart>
        <name>Fe</name>
        <dbReference type="ChEBI" id="CHEBI:18248"/>
    </ligandPart>
</feature>
<dbReference type="SUPFAM" id="SSF48113">
    <property type="entry name" value="Heme-dependent peroxidases"/>
    <property type="match status" value="1"/>
</dbReference>
<evidence type="ECO:0000256" key="3">
    <source>
        <dbReference type="ARBA" id="ARBA00022559"/>
    </source>
</evidence>
<keyword evidence="4" id="KW-0732">Signal</keyword>
<dbReference type="GO" id="GO:0004601">
    <property type="term" value="F:peroxidase activity"/>
    <property type="evidence" value="ECO:0007669"/>
    <property type="project" value="UniProtKB-KW"/>
</dbReference>
<reference evidence="8" key="1">
    <citation type="submission" date="2015-09" db="EMBL/GenBank/DDBJ databases">
        <title>Scylla olivacea transcriptome.</title>
        <authorList>
            <person name="Ikhwanuddin M."/>
        </authorList>
    </citation>
    <scope>NUCLEOTIDE SEQUENCE</scope>
</reference>
<dbReference type="Gene3D" id="1.10.640.10">
    <property type="entry name" value="Haem peroxidase domain superfamily, animal type"/>
    <property type="match status" value="1"/>
</dbReference>
<dbReference type="GO" id="GO:0046872">
    <property type="term" value="F:metal ion binding"/>
    <property type="evidence" value="ECO:0007669"/>
    <property type="project" value="UniProtKB-KW"/>
</dbReference>
<dbReference type="PRINTS" id="PR00457">
    <property type="entry name" value="ANPEROXIDASE"/>
</dbReference>
<keyword evidence="7" id="KW-0812">Transmembrane</keyword>
<keyword evidence="3" id="KW-0575">Peroxidase</keyword>
<dbReference type="InterPro" id="IPR019791">
    <property type="entry name" value="Haem_peroxidase_animal"/>
</dbReference>
<dbReference type="GO" id="GO:0005576">
    <property type="term" value="C:extracellular region"/>
    <property type="evidence" value="ECO:0007669"/>
    <property type="project" value="UniProtKB-SubCell"/>
</dbReference>
<feature type="region of interest" description="Disordered" evidence="6">
    <location>
        <begin position="91"/>
        <end position="185"/>
    </location>
</feature>
<dbReference type="GO" id="GO:0020037">
    <property type="term" value="F:heme binding"/>
    <property type="evidence" value="ECO:0007669"/>
    <property type="project" value="InterPro"/>
</dbReference>